<evidence type="ECO:0000313" key="6">
    <source>
        <dbReference type="EMBL" id="GAG08035.1"/>
    </source>
</evidence>
<keyword evidence="4" id="KW-1133">Transmembrane helix</keyword>
<dbReference type="SUPFAM" id="SSF57850">
    <property type="entry name" value="RING/U-box"/>
    <property type="match status" value="1"/>
</dbReference>
<feature type="transmembrane region" description="Helical" evidence="4">
    <location>
        <begin position="104"/>
        <end position="124"/>
    </location>
</feature>
<dbReference type="EMBL" id="BARS01028399">
    <property type="protein sequence ID" value="GAG08035.1"/>
    <property type="molecule type" value="Genomic_DNA"/>
</dbReference>
<keyword evidence="4" id="KW-0472">Membrane</keyword>
<name>X0UQU1_9ZZZZ</name>
<evidence type="ECO:0000256" key="4">
    <source>
        <dbReference type="SAM" id="Phobius"/>
    </source>
</evidence>
<evidence type="ECO:0000259" key="5">
    <source>
        <dbReference type="PROSITE" id="PS51292"/>
    </source>
</evidence>
<reference evidence="6" key="1">
    <citation type="journal article" date="2014" name="Front. Microbiol.">
        <title>High frequency of phylogenetically diverse reductive dehalogenase-homologous genes in deep subseafloor sedimentary metagenomes.</title>
        <authorList>
            <person name="Kawai M."/>
            <person name="Futagami T."/>
            <person name="Toyoda A."/>
            <person name="Takaki Y."/>
            <person name="Nishi S."/>
            <person name="Hori S."/>
            <person name="Arai W."/>
            <person name="Tsubouchi T."/>
            <person name="Morono Y."/>
            <person name="Uchiyama I."/>
            <person name="Ito T."/>
            <person name="Fujiyama A."/>
            <person name="Inagaki F."/>
            <person name="Takami H."/>
        </authorList>
    </citation>
    <scope>NUCLEOTIDE SEQUENCE</scope>
    <source>
        <strain evidence="6">Expedition CK06-06</strain>
    </source>
</reference>
<dbReference type="PROSITE" id="PS51292">
    <property type="entry name" value="ZF_RING_CH"/>
    <property type="match status" value="1"/>
</dbReference>
<dbReference type="InterPro" id="IPR013083">
    <property type="entry name" value="Znf_RING/FYVE/PHD"/>
</dbReference>
<dbReference type="Gene3D" id="3.30.40.10">
    <property type="entry name" value="Zinc/RING finger domain, C3HC4 (zinc finger)"/>
    <property type="match status" value="1"/>
</dbReference>
<feature type="transmembrane region" description="Helical" evidence="4">
    <location>
        <begin position="136"/>
        <end position="157"/>
    </location>
</feature>
<organism evidence="6">
    <name type="scientific">marine sediment metagenome</name>
    <dbReference type="NCBI Taxonomy" id="412755"/>
    <lineage>
        <taxon>unclassified sequences</taxon>
        <taxon>metagenomes</taxon>
        <taxon>ecological metagenomes</taxon>
    </lineage>
</organism>
<dbReference type="GO" id="GO:0008270">
    <property type="term" value="F:zinc ion binding"/>
    <property type="evidence" value="ECO:0007669"/>
    <property type="project" value="UniProtKB-KW"/>
</dbReference>
<comment type="caution">
    <text evidence="6">The sequence shown here is derived from an EMBL/GenBank/DDBJ whole genome shotgun (WGS) entry which is preliminary data.</text>
</comment>
<dbReference type="SMART" id="SM00744">
    <property type="entry name" value="RINGv"/>
    <property type="match status" value="1"/>
</dbReference>
<evidence type="ECO:0000256" key="2">
    <source>
        <dbReference type="ARBA" id="ARBA00022771"/>
    </source>
</evidence>
<feature type="domain" description="RING-CH-type" evidence="5">
    <location>
        <begin position="1"/>
        <end position="62"/>
    </location>
</feature>
<keyword evidence="4" id="KW-0812">Transmembrane</keyword>
<proteinExistence type="predicted"/>
<keyword evidence="3" id="KW-0862">Zinc</keyword>
<sequence>MTNENKFCKYCLEDTDENSQNLIYPCQCTDGIHADCLAIWIAVRPHENRYRCEICNTNYIGIYIPPPSPPPQPPPPPFELSISDDPVQIEQRLPREFVFCHCNMFEGCFYLTSGVLFFSSVVMGGVQPSRSERKEYYHVMIMIMLVACFFFALSLIFTAKRYFERLQSLRTINTVPTGA</sequence>
<evidence type="ECO:0000256" key="3">
    <source>
        <dbReference type="ARBA" id="ARBA00022833"/>
    </source>
</evidence>
<keyword evidence="1" id="KW-0479">Metal-binding</keyword>
<dbReference type="AlphaFoldDB" id="X0UQU1"/>
<gene>
    <name evidence="6" type="ORF">S01H1_44520</name>
</gene>
<accession>X0UQU1</accession>
<dbReference type="InterPro" id="IPR011016">
    <property type="entry name" value="Znf_RING-CH"/>
</dbReference>
<keyword evidence="2" id="KW-0863">Zinc-finger</keyword>
<dbReference type="Pfam" id="PF12906">
    <property type="entry name" value="RINGv"/>
    <property type="match status" value="1"/>
</dbReference>
<evidence type="ECO:0000256" key="1">
    <source>
        <dbReference type="ARBA" id="ARBA00022723"/>
    </source>
</evidence>
<protein>
    <recommendedName>
        <fullName evidence="5">RING-CH-type domain-containing protein</fullName>
    </recommendedName>
</protein>